<comment type="caution">
    <text evidence="5">The sequence shown here is derived from an EMBL/GenBank/DDBJ whole genome shotgun (WGS) entry which is preliminary data.</text>
</comment>
<feature type="compositionally biased region" description="Polar residues" evidence="1">
    <location>
        <begin position="472"/>
        <end position="489"/>
    </location>
</feature>
<feature type="compositionally biased region" description="Basic residues" evidence="1">
    <location>
        <begin position="495"/>
        <end position="505"/>
    </location>
</feature>
<reference evidence="5 6" key="1">
    <citation type="journal article" date="2024" name="G3 (Bethesda)">
        <title>Genome assembly of Hibiscus sabdariffa L. provides insights into metabolisms of medicinal natural products.</title>
        <authorList>
            <person name="Kim T."/>
        </authorList>
    </citation>
    <scope>NUCLEOTIDE SEQUENCE [LARGE SCALE GENOMIC DNA]</scope>
    <source>
        <strain evidence="5">TK-2024</strain>
        <tissue evidence="5">Old leaves</tissue>
    </source>
</reference>
<feature type="domain" description="DUF3741" evidence="4">
    <location>
        <begin position="135"/>
        <end position="165"/>
    </location>
</feature>
<dbReference type="InterPro" id="IPR032795">
    <property type="entry name" value="DUF3741-assoc"/>
</dbReference>
<evidence type="ECO:0000259" key="4">
    <source>
        <dbReference type="Pfam" id="PF14383"/>
    </source>
</evidence>
<proteinExistence type="predicted"/>
<feature type="compositionally biased region" description="Polar residues" evidence="1">
    <location>
        <begin position="357"/>
        <end position="376"/>
    </location>
</feature>
<feature type="region of interest" description="Disordered" evidence="1">
    <location>
        <begin position="561"/>
        <end position="584"/>
    </location>
</feature>
<keyword evidence="6" id="KW-1185">Reference proteome</keyword>
<feature type="compositionally biased region" description="Basic and acidic residues" evidence="1">
    <location>
        <begin position="323"/>
        <end position="334"/>
    </location>
</feature>
<feature type="transmembrane region" description="Helical" evidence="2">
    <location>
        <begin position="33"/>
        <end position="53"/>
    </location>
</feature>
<feature type="domain" description="DUF4378" evidence="3">
    <location>
        <begin position="793"/>
        <end position="945"/>
    </location>
</feature>
<evidence type="ECO:0000259" key="3">
    <source>
        <dbReference type="Pfam" id="PF14309"/>
    </source>
</evidence>
<feature type="compositionally biased region" description="Polar residues" evidence="1">
    <location>
        <begin position="412"/>
        <end position="444"/>
    </location>
</feature>
<dbReference type="InterPro" id="IPR025486">
    <property type="entry name" value="DUF4378"/>
</dbReference>
<dbReference type="Proteomes" id="UP001472677">
    <property type="component" value="Unassembled WGS sequence"/>
</dbReference>
<gene>
    <name evidence="5" type="ORF">V6N12_018089</name>
</gene>
<feature type="compositionally biased region" description="Basic and acidic residues" evidence="1">
    <location>
        <begin position="394"/>
        <end position="411"/>
    </location>
</feature>
<evidence type="ECO:0000313" key="5">
    <source>
        <dbReference type="EMBL" id="KAK8495909.1"/>
    </source>
</evidence>
<name>A0ABR2AQ24_9ROSI</name>
<feature type="region of interest" description="Disordered" evidence="1">
    <location>
        <begin position="472"/>
        <end position="506"/>
    </location>
</feature>
<feature type="region of interest" description="Disordered" evidence="1">
    <location>
        <begin position="308"/>
        <end position="454"/>
    </location>
</feature>
<organism evidence="5 6">
    <name type="scientific">Hibiscus sabdariffa</name>
    <name type="common">roselle</name>
    <dbReference type="NCBI Taxonomy" id="183260"/>
    <lineage>
        <taxon>Eukaryota</taxon>
        <taxon>Viridiplantae</taxon>
        <taxon>Streptophyta</taxon>
        <taxon>Embryophyta</taxon>
        <taxon>Tracheophyta</taxon>
        <taxon>Spermatophyta</taxon>
        <taxon>Magnoliopsida</taxon>
        <taxon>eudicotyledons</taxon>
        <taxon>Gunneridae</taxon>
        <taxon>Pentapetalae</taxon>
        <taxon>rosids</taxon>
        <taxon>malvids</taxon>
        <taxon>Malvales</taxon>
        <taxon>Malvaceae</taxon>
        <taxon>Malvoideae</taxon>
        <taxon>Hibiscus</taxon>
    </lineage>
</organism>
<dbReference type="EMBL" id="JBBPBM010000397">
    <property type="protein sequence ID" value="KAK8495909.1"/>
    <property type="molecule type" value="Genomic_DNA"/>
</dbReference>
<feature type="compositionally biased region" description="Polar residues" evidence="1">
    <location>
        <begin position="570"/>
        <end position="584"/>
    </location>
</feature>
<feature type="compositionally biased region" description="Basic residues" evidence="1">
    <location>
        <begin position="311"/>
        <end position="320"/>
    </location>
</feature>
<dbReference type="Pfam" id="PF14383">
    <property type="entry name" value="VARLMGL"/>
    <property type="match status" value="1"/>
</dbReference>
<evidence type="ECO:0008006" key="7">
    <source>
        <dbReference type="Google" id="ProtNLM"/>
    </source>
</evidence>
<dbReference type="PANTHER" id="PTHR21726:SF57">
    <property type="entry name" value="SERINE-RICH ADHESIN FOR PLATELETS-LIKE PROTEIN"/>
    <property type="match status" value="1"/>
</dbReference>
<feature type="transmembrane region" description="Helical" evidence="2">
    <location>
        <begin position="74"/>
        <end position="93"/>
    </location>
</feature>
<evidence type="ECO:0000256" key="2">
    <source>
        <dbReference type="SAM" id="Phobius"/>
    </source>
</evidence>
<keyword evidence="2" id="KW-0472">Membrane</keyword>
<keyword evidence="2" id="KW-1133">Transmembrane helix</keyword>
<evidence type="ECO:0000313" key="6">
    <source>
        <dbReference type="Proteomes" id="UP001472677"/>
    </source>
</evidence>
<sequence>MEVEKKHSKGGFLHLFDWNGKSRKKLFLNNAEISGISMFLFFICMYICLEHVCNSCATCRRIKERKTCGKSTEVTAFYGGISAPSFVILRLLYCNSGKIVVSDYVVYCFMIYQMEGDDYNGASSNTRSADFSSASSVISDEGCGSRAPGVVARLMGLDSLPTPNVSELSSTTYSGSCSLRVSHYETSIPNLWNEHQQMDYTVVSNKLDRSSSNPIEPRVHKVQSRPVERFQTEILPPKSAKPIPITHHKLLSPVKSPGFIPTKNAAYIMEAAAKIIDVSPQTTSKLKVPSFGSSVPLKIRDLKEKIEAAHKVSRPKRPPKHSQSAEKSLKEQHKGKSQNKSDCAPTLRISRDPEKGSFNSSKNKGISVSHTEQARTNVRRKEGPFSSGNGSSADQREGNVSRSRADMRKNAENVTSANRTNNVLRQNNQKQNCISGRDYSTSKTSTRDQQVRKARPLNGTVGLNRTINKVTVNSESQSRNMGSSATGSSKELPMSRRKNLPRKKQPVNEDLLSGKTVSDNSSMNGVERFIKCNVTTDGRSNQDAEKMKTSTDVISFTFTSPIKRRMPDGPSTSQVAEMSCSFDSDPSGDNDTLCSKSSGFSSLGLNTIGGDALNVLLAKQLHELTYRVESSNCNIILEETSCSPTSSQQNSVVLSSASMGHHKRLALDLEKDISLSFDDFSCSPIDNSELDWRRKWQLSEEIEDQNACSSSKTGIELDLQQPTPLSTLELAVTSECFADSRDGTNGMMCLARDDEVLSSSPGIESSQTLGETDEKLLTTTSNSTDFKESTNSELDYVKMVLKDSELKFIEYALGQTDNIMTPGAFDQLQHWNGTERHGEDHNKLELKLLFDCVSESLELRYGQAFVGSCKGWSKWGTLIQNKGWLAEELYKEISGWRNMADISVVDDLVGKNMNTKDERWLDFDMEAFEEGLEVETTILTCLVDELVFDLLL</sequence>
<dbReference type="PANTHER" id="PTHR21726">
    <property type="entry name" value="PHOSPHATIDYLINOSITOL N-ACETYLGLUCOSAMINYLTRANSFERASE SUBUNIT P DOWN SYNDROME CRITICAL REGION PROTEIN 5 -RELATED"/>
    <property type="match status" value="1"/>
</dbReference>
<evidence type="ECO:0000256" key="1">
    <source>
        <dbReference type="SAM" id="MobiDB-lite"/>
    </source>
</evidence>
<keyword evidence="2" id="KW-0812">Transmembrane</keyword>
<protein>
    <recommendedName>
        <fullName evidence="7">DUF4378 domain-containing protein</fullName>
    </recommendedName>
</protein>
<accession>A0ABR2AQ24</accession>
<dbReference type="Pfam" id="PF14309">
    <property type="entry name" value="DUF4378"/>
    <property type="match status" value="1"/>
</dbReference>